<protein>
    <submittedName>
        <fullName evidence="1">Uncharacterized protein</fullName>
    </submittedName>
</protein>
<organism evidence="1">
    <name type="scientific">bioreactor metagenome</name>
    <dbReference type="NCBI Taxonomy" id="1076179"/>
    <lineage>
        <taxon>unclassified sequences</taxon>
        <taxon>metagenomes</taxon>
        <taxon>ecological metagenomes</taxon>
    </lineage>
</organism>
<proteinExistence type="predicted"/>
<reference evidence="1" key="1">
    <citation type="submission" date="2019-08" db="EMBL/GenBank/DDBJ databases">
        <authorList>
            <person name="Kucharzyk K."/>
            <person name="Murdoch R.W."/>
            <person name="Higgins S."/>
            <person name="Loffler F."/>
        </authorList>
    </citation>
    <scope>NUCLEOTIDE SEQUENCE</scope>
</reference>
<accession>A0A645G1I3</accession>
<dbReference type="EMBL" id="VSSQ01067253">
    <property type="protein sequence ID" value="MPN19659.1"/>
    <property type="molecule type" value="Genomic_DNA"/>
</dbReference>
<dbReference type="AlphaFoldDB" id="A0A645G1I3"/>
<gene>
    <name evidence="1" type="ORF">SDC9_167031</name>
</gene>
<name>A0A645G1I3_9ZZZZ</name>
<comment type="caution">
    <text evidence="1">The sequence shown here is derived from an EMBL/GenBank/DDBJ whole genome shotgun (WGS) entry which is preliminary data.</text>
</comment>
<evidence type="ECO:0000313" key="1">
    <source>
        <dbReference type="EMBL" id="MPN19659.1"/>
    </source>
</evidence>
<sequence>MRNHDRFDRHRLAVLITDRNLTLGIGPQETVLFRLGFAQARQLFDDAMRIMNGRRHHFGRFVAGVTEHHPLVAGALFQEKPLPFGHPLGNIRRLFVHRHHDLGRVGRKADRRINITDVPHDIERDFLPVDLALGRDFTGNHDQIGRGQRFTGHPAFRIAGQTGIQNRVGNLIAHLIGMPFGNRFRSKDVRGADLAHNDTFLYSGLKTMIDRYNIVARAFFYNRRR</sequence>